<dbReference type="PATRIC" id="fig|755172.3.peg.708"/>
<evidence type="ECO:0000256" key="11">
    <source>
        <dbReference type="ARBA" id="ARBA00049375"/>
    </source>
</evidence>
<dbReference type="OrthoDB" id="9769912at2"/>
<protein>
    <recommendedName>
        <fullName evidence="4 13">Homoserine kinase</fullName>
        <shortName evidence="13">HK</shortName>
        <shortName evidence="13">HSK</shortName>
        <ecNumber evidence="3 13">2.7.1.39</ecNumber>
    </recommendedName>
</protein>
<sequence>MIKVRVPATTANMGPGFDVIGMALDLYNTFTFSMDGDNVDRGSMIYEAAKVVFDRAGESMEKFNYSVEADIPIARGLGSSATCIVGGMLGANALLGEPFSKEEILKMASDFEGHPDNIAPALLGGCVISIGTEDEVLYRKMAGSRAISTIAAFPDFDLSTAEARAVLPKALTYPDGVANIGRMAFLVHGLETGDVESIFLGLEDRIHEPYRSELIAGYNTMKTIEEVYPGKMVISGAGPTLLFVTEHGDNLEEIKVAWEKISDPLDATWDIRILHTTDEGAEVMKA</sequence>
<dbReference type="InterPro" id="IPR000870">
    <property type="entry name" value="Homoserine_kinase"/>
</dbReference>
<evidence type="ECO:0000256" key="7">
    <source>
        <dbReference type="ARBA" id="ARBA00022697"/>
    </source>
</evidence>
<dbReference type="UniPathway" id="UPA00050">
    <property type="reaction ID" value="UER00064"/>
</dbReference>
<reference evidence="16" key="1">
    <citation type="submission" date="2016-01" db="EMBL/GenBank/DDBJ databases">
        <authorList>
            <person name="Mitreva M."/>
            <person name="Pepin K.H."/>
            <person name="Mihindukulasuriya K.A."/>
            <person name="Fulton R."/>
            <person name="Fronick C."/>
            <person name="O'Laughlin M."/>
            <person name="Miner T."/>
            <person name="Herter B."/>
            <person name="Rosa B.A."/>
            <person name="Cordes M."/>
            <person name="Tomlinson C."/>
            <person name="Wollam A."/>
            <person name="Palsikar V.B."/>
            <person name="Mardis E.R."/>
            <person name="Wilson R.K."/>
        </authorList>
    </citation>
    <scope>NUCLEOTIDE SEQUENCE [LARGE SCALE GENOMIC DNA]</scope>
    <source>
        <strain evidence="16">DNF00729</strain>
    </source>
</reference>
<feature type="binding site" evidence="13">
    <location>
        <begin position="72"/>
        <end position="82"/>
    </location>
    <ligand>
        <name>ATP</name>
        <dbReference type="ChEBI" id="CHEBI:30616"/>
    </ligand>
</feature>
<proteinExistence type="inferred from homology"/>
<evidence type="ECO:0000313" key="16">
    <source>
        <dbReference type="Proteomes" id="UP000070442"/>
    </source>
</evidence>
<dbReference type="GO" id="GO:0005524">
    <property type="term" value="F:ATP binding"/>
    <property type="evidence" value="ECO:0007669"/>
    <property type="project" value="UniProtKB-UniRule"/>
</dbReference>
<dbReference type="Pfam" id="PF00288">
    <property type="entry name" value="GHMP_kinases_N"/>
    <property type="match status" value="1"/>
</dbReference>
<comment type="catalytic activity">
    <reaction evidence="11 13">
        <text>L-homoserine + ATP = O-phospho-L-homoserine + ADP + H(+)</text>
        <dbReference type="Rhea" id="RHEA:13985"/>
        <dbReference type="ChEBI" id="CHEBI:15378"/>
        <dbReference type="ChEBI" id="CHEBI:30616"/>
        <dbReference type="ChEBI" id="CHEBI:57476"/>
        <dbReference type="ChEBI" id="CHEBI:57590"/>
        <dbReference type="ChEBI" id="CHEBI:456216"/>
        <dbReference type="EC" id="2.7.1.39"/>
    </reaction>
</comment>
<keyword evidence="9 13" id="KW-0418">Kinase</keyword>
<dbReference type="InterPro" id="IPR020568">
    <property type="entry name" value="Ribosomal_Su5_D2-typ_SF"/>
</dbReference>
<evidence type="ECO:0000313" key="15">
    <source>
        <dbReference type="EMBL" id="KXB67012.1"/>
    </source>
</evidence>
<organism evidence="15 16">
    <name type="scientific">Aedoeadaptatus coxii</name>
    <dbReference type="NCBI Taxonomy" id="755172"/>
    <lineage>
        <taxon>Bacteria</taxon>
        <taxon>Bacillati</taxon>
        <taxon>Bacillota</taxon>
        <taxon>Tissierellia</taxon>
        <taxon>Tissierellales</taxon>
        <taxon>Peptoniphilaceae</taxon>
        <taxon>Aedoeadaptatus</taxon>
    </lineage>
</organism>
<keyword evidence="7 13" id="KW-0791">Threonine biosynthesis</keyword>
<dbReference type="NCBIfam" id="TIGR00191">
    <property type="entry name" value="thrB"/>
    <property type="match status" value="1"/>
</dbReference>
<dbReference type="InterPro" id="IPR036554">
    <property type="entry name" value="GHMP_kinase_C_sf"/>
</dbReference>
<dbReference type="STRING" id="755172.HMPREF1863_00738"/>
<evidence type="ECO:0000256" key="9">
    <source>
        <dbReference type="ARBA" id="ARBA00022777"/>
    </source>
</evidence>
<keyword evidence="6 13" id="KW-0808">Transferase</keyword>
<dbReference type="GO" id="GO:0009088">
    <property type="term" value="P:threonine biosynthetic process"/>
    <property type="evidence" value="ECO:0007669"/>
    <property type="project" value="UniProtKB-UniRule"/>
</dbReference>
<dbReference type="HAMAP" id="MF_00384">
    <property type="entry name" value="Homoser_kinase"/>
    <property type="match status" value="1"/>
</dbReference>
<feature type="domain" description="GHMP kinase N-terminal" evidence="14">
    <location>
        <begin position="44"/>
        <end position="125"/>
    </location>
</feature>
<dbReference type="PROSITE" id="PS00627">
    <property type="entry name" value="GHMP_KINASES_ATP"/>
    <property type="match status" value="1"/>
</dbReference>
<dbReference type="AlphaFoldDB" id="A0A134AH16"/>
<comment type="function">
    <text evidence="12 13">Catalyzes the ATP-dependent phosphorylation of L-homoserine to L-homoserine phosphate.</text>
</comment>
<name>A0A134AH16_9FIRM</name>
<dbReference type="PANTHER" id="PTHR20861:SF1">
    <property type="entry name" value="HOMOSERINE KINASE"/>
    <property type="match status" value="1"/>
</dbReference>
<keyword evidence="5 13" id="KW-0028">Amino-acid biosynthesis</keyword>
<evidence type="ECO:0000256" key="12">
    <source>
        <dbReference type="ARBA" id="ARBA00049954"/>
    </source>
</evidence>
<dbReference type="PRINTS" id="PR00958">
    <property type="entry name" value="HOMSERKINASE"/>
</dbReference>
<evidence type="ECO:0000256" key="10">
    <source>
        <dbReference type="ARBA" id="ARBA00022840"/>
    </source>
</evidence>
<evidence type="ECO:0000256" key="2">
    <source>
        <dbReference type="ARBA" id="ARBA00007370"/>
    </source>
</evidence>
<dbReference type="EMBL" id="LSDG01000023">
    <property type="protein sequence ID" value="KXB67012.1"/>
    <property type="molecule type" value="Genomic_DNA"/>
</dbReference>
<keyword evidence="13" id="KW-0963">Cytoplasm</keyword>
<dbReference type="PANTHER" id="PTHR20861">
    <property type="entry name" value="HOMOSERINE/4-DIPHOSPHOCYTIDYL-2-C-METHYL-D-ERYTHRITOL KINASE"/>
    <property type="match status" value="1"/>
</dbReference>
<keyword evidence="8 13" id="KW-0547">Nucleotide-binding</keyword>
<evidence type="ECO:0000256" key="13">
    <source>
        <dbReference type="HAMAP-Rule" id="MF_00384"/>
    </source>
</evidence>
<comment type="caution">
    <text evidence="15">The sequence shown here is derived from an EMBL/GenBank/DDBJ whole genome shotgun (WGS) entry which is preliminary data.</text>
</comment>
<evidence type="ECO:0000259" key="14">
    <source>
        <dbReference type="Pfam" id="PF00288"/>
    </source>
</evidence>
<dbReference type="RefSeq" id="WP_068367367.1">
    <property type="nucleotide sequence ID" value="NZ_KQ960172.1"/>
</dbReference>
<evidence type="ECO:0000256" key="3">
    <source>
        <dbReference type="ARBA" id="ARBA00012078"/>
    </source>
</evidence>
<keyword evidence="10 13" id="KW-0067">ATP-binding</keyword>
<gene>
    <name evidence="13" type="primary">thrB</name>
    <name evidence="15" type="ORF">HMPREF1863_00738</name>
</gene>
<dbReference type="Gene3D" id="3.30.230.10">
    <property type="match status" value="1"/>
</dbReference>
<evidence type="ECO:0000256" key="6">
    <source>
        <dbReference type="ARBA" id="ARBA00022679"/>
    </source>
</evidence>
<dbReference type="Proteomes" id="UP000070442">
    <property type="component" value="Unassembled WGS sequence"/>
</dbReference>
<comment type="pathway">
    <text evidence="1 13">Amino-acid biosynthesis; L-threonine biosynthesis; L-threonine from L-aspartate: step 4/5.</text>
</comment>
<dbReference type="GO" id="GO:0005737">
    <property type="term" value="C:cytoplasm"/>
    <property type="evidence" value="ECO:0007669"/>
    <property type="project" value="UniProtKB-SubCell"/>
</dbReference>
<dbReference type="EC" id="2.7.1.39" evidence="3 13"/>
<dbReference type="InterPro" id="IPR006204">
    <property type="entry name" value="GHMP_kinase_N_dom"/>
</dbReference>
<dbReference type="PIRSF" id="PIRSF000676">
    <property type="entry name" value="Homoser_kin"/>
    <property type="match status" value="1"/>
</dbReference>
<evidence type="ECO:0000256" key="5">
    <source>
        <dbReference type="ARBA" id="ARBA00022605"/>
    </source>
</evidence>
<dbReference type="SUPFAM" id="SSF54211">
    <property type="entry name" value="Ribosomal protein S5 domain 2-like"/>
    <property type="match status" value="1"/>
</dbReference>
<comment type="subcellular location">
    <subcellularLocation>
        <location evidence="13">Cytoplasm</location>
    </subcellularLocation>
</comment>
<evidence type="ECO:0000256" key="4">
    <source>
        <dbReference type="ARBA" id="ARBA00017858"/>
    </source>
</evidence>
<dbReference type="SUPFAM" id="SSF55060">
    <property type="entry name" value="GHMP Kinase, C-terminal domain"/>
    <property type="match status" value="1"/>
</dbReference>
<evidence type="ECO:0000256" key="8">
    <source>
        <dbReference type="ARBA" id="ARBA00022741"/>
    </source>
</evidence>
<dbReference type="InterPro" id="IPR014721">
    <property type="entry name" value="Ribsml_uS5_D2-typ_fold_subgr"/>
</dbReference>
<comment type="similarity">
    <text evidence="2 13">Belongs to the GHMP kinase family. Homoserine kinase subfamily.</text>
</comment>
<dbReference type="Gene3D" id="3.30.70.890">
    <property type="entry name" value="GHMP kinase, C-terminal domain"/>
    <property type="match status" value="1"/>
</dbReference>
<dbReference type="InterPro" id="IPR006203">
    <property type="entry name" value="GHMP_knse_ATP-bd_CS"/>
</dbReference>
<keyword evidence="16" id="KW-1185">Reference proteome</keyword>
<evidence type="ECO:0000256" key="1">
    <source>
        <dbReference type="ARBA" id="ARBA00005015"/>
    </source>
</evidence>
<dbReference type="GO" id="GO:0004413">
    <property type="term" value="F:homoserine kinase activity"/>
    <property type="evidence" value="ECO:0007669"/>
    <property type="project" value="UniProtKB-UniRule"/>
</dbReference>
<accession>A0A134AH16</accession>